<sequence length="68" mass="8027">MEKEDLEGRSEKMSFFFKIKEGKLRGESLVNARDVQCKSSIRMKREMDLKLDELEDLMDLQVGEEDLE</sequence>
<gene>
    <name evidence="1" type="ORF">HPP92_021731</name>
</gene>
<protein>
    <submittedName>
        <fullName evidence="1">Uncharacterized protein</fullName>
    </submittedName>
</protein>
<evidence type="ECO:0000313" key="2">
    <source>
        <dbReference type="Proteomes" id="UP000639772"/>
    </source>
</evidence>
<dbReference type="AlphaFoldDB" id="A0A835UES0"/>
<reference evidence="1 2" key="1">
    <citation type="journal article" date="2020" name="Nat. Food">
        <title>A phased Vanilla planifolia genome enables genetic improvement of flavour and production.</title>
        <authorList>
            <person name="Hasing T."/>
            <person name="Tang H."/>
            <person name="Brym M."/>
            <person name="Khazi F."/>
            <person name="Huang T."/>
            <person name="Chambers A.H."/>
        </authorList>
    </citation>
    <scope>NUCLEOTIDE SEQUENCE [LARGE SCALE GENOMIC DNA]</scope>
    <source>
        <tissue evidence="1">Leaf</tissue>
    </source>
</reference>
<dbReference type="Proteomes" id="UP000639772">
    <property type="component" value="Chromosome 12"/>
</dbReference>
<proteinExistence type="predicted"/>
<organism evidence="1 2">
    <name type="scientific">Vanilla planifolia</name>
    <name type="common">Vanilla</name>
    <dbReference type="NCBI Taxonomy" id="51239"/>
    <lineage>
        <taxon>Eukaryota</taxon>
        <taxon>Viridiplantae</taxon>
        <taxon>Streptophyta</taxon>
        <taxon>Embryophyta</taxon>
        <taxon>Tracheophyta</taxon>
        <taxon>Spermatophyta</taxon>
        <taxon>Magnoliopsida</taxon>
        <taxon>Liliopsida</taxon>
        <taxon>Asparagales</taxon>
        <taxon>Orchidaceae</taxon>
        <taxon>Vanilloideae</taxon>
        <taxon>Vanilleae</taxon>
        <taxon>Vanilla</taxon>
    </lineage>
</organism>
<evidence type="ECO:0000313" key="1">
    <source>
        <dbReference type="EMBL" id="KAG0458603.1"/>
    </source>
</evidence>
<name>A0A835UES0_VANPL</name>
<accession>A0A835UES0</accession>
<comment type="caution">
    <text evidence="1">The sequence shown here is derived from an EMBL/GenBank/DDBJ whole genome shotgun (WGS) entry which is preliminary data.</text>
</comment>
<dbReference type="EMBL" id="JADCNM010000012">
    <property type="protein sequence ID" value="KAG0458603.1"/>
    <property type="molecule type" value="Genomic_DNA"/>
</dbReference>